<reference evidence="1" key="1">
    <citation type="journal article" date="2014" name="Int. J. Syst. Evol. Microbiol.">
        <title>Complete genome sequence of Corynebacterium casei LMG S-19264T (=DSM 44701T), isolated from a smear-ripened cheese.</title>
        <authorList>
            <consortium name="US DOE Joint Genome Institute (JGI-PGF)"/>
            <person name="Walter F."/>
            <person name="Albersmeier A."/>
            <person name="Kalinowski J."/>
            <person name="Ruckert C."/>
        </authorList>
    </citation>
    <scope>NUCLEOTIDE SEQUENCE</scope>
    <source>
        <strain evidence="1">JCM 30078</strain>
    </source>
</reference>
<name>A0A917PW94_9PSED</name>
<proteinExistence type="predicted"/>
<dbReference type="Proteomes" id="UP000635983">
    <property type="component" value="Unassembled WGS sequence"/>
</dbReference>
<dbReference type="CDD" id="cd20293">
    <property type="entry name" value="cupin_HutD_N"/>
    <property type="match status" value="1"/>
</dbReference>
<sequence length="209" mass="22707">MSDWRVYDPLHYTAMPWKNGAGTTLEIAKEGAGEDGEYDWRLSLAQIDADGPFSTFPGYRRIITVLQGDGMVLNVDGADSDELGPYQPFGFEGAATVNCRLLGSAIEDFNLIYRPDRVQASLRWVDCEGAPTLLSAATELLLFNASTAAVAVTHSSNGRRCVLGPRATGRCTNRSGEPLEYGLEGRAGRVCIVELHQPISHYLVHSASE</sequence>
<dbReference type="Pfam" id="PF05962">
    <property type="entry name" value="HutD"/>
    <property type="match status" value="1"/>
</dbReference>
<evidence type="ECO:0000313" key="2">
    <source>
        <dbReference type="Proteomes" id="UP000635983"/>
    </source>
</evidence>
<dbReference type="Gene3D" id="2.60.120.10">
    <property type="entry name" value="Jelly Rolls"/>
    <property type="match status" value="1"/>
</dbReference>
<protein>
    <recommendedName>
        <fullName evidence="3">HutD family protein</fullName>
    </recommendedName>
</protein>
<dbReference type="PANTHER" id="PTHR37943:SF1">
    <property type="entry name" value="PROTEIN VES"/>
    <property type="match status" value="1"/>
</dbReference>
<evidence type="ECO:0000313" key="1">
    <source>
        <dbReference type="EMBL" id="GGJ94680.1"/>
    </source>
</evidence>
<dbReference type="PANTHER" id="PTHR37943">
    <property type="entry name" value="PROTEIN VES"/>
    <property type="match status" value="1"/>
</dbReference>
<dbReference type="InterPro" id="IPR010282">
    <property type="entry name" value="Uncharacterised_HutD/Ves"/>
</dbReference>
<dbReference type="RefSeq" id="WP_188983163.1">
    <property type="nucleotide sequence ID" value="NZ_BMPO01000004.1"/>
</dbReference>
<organism evidence="1 2">
    <name type="scientific">Pseudomonas matsuisoli</name>
    <dbReference type="NCBI Taxonomy" id="1515666"/>
    <lineage>
        <taxon>Bacteria</taxon>
        <taxon>Pseudomonadati</taxon>
        <taxon>Pseudomonadota</taxon>
        <taxon>Gammaproteobacteria</taxon>
        <taxon>Pseudomonadales</taxon>
        <taxon>Pseudomonadaceae</taxon>
        <taxon>Pseudomonas</taxon>
    </lineage>
</organism>
<evidence type="ECO:0008006" key="3">
    <source>
        <dbReference type="Google" id="ProtNLM"/>
    </source>
</evidence>
<gene>
    <name evidence="1" type="ORF">GCM10009304_20930</name>
</gene>
<dbReference type="EMBL" id="BMPO01000004">
    <property type="protein sequence ID" value="GGJ94680.1"/>
    <property type="molecule type" value="Genomic_DNA"/>
</dbReference>
<dbReference type="SUPFAM" id="SSF51182">
    <property type="entry name" value="RmlC-like cupins"/>
    <property type="match status" value="1"/>
</dbReference>
<dbReference type="InterPro" id="IPR011051">
    <property type="entry name" value="RmlC_Cupin_sf"/>
</dbReference>
<reference evidence="1" key="2">
    <citation type="submission" date="2020-09" db="EMBL/GenBank/DDBJ databases">
        <authorList>
            <person name="Sun Q."/>
            <person name="Ohkuma M."/>
        </authorList>
    </citation>
    <scope>NUCLEOTIDE SEQUENCE</scope>
    <source>
        <strain evidence="1">JCM 30078</strain>
    </source>
</reference>
<keyword evidence="2" id="KW-1185">Reference proteome</keyword>
<dbReference type="AlphaFoldDB" id="A0A917PW94"/>
<comment type="caution">
    <text evidence="1">The sequence shown here is derived from an EMBL/GenBank/DDBJ whole genome shotgun (WGS) entry which is preliminary data.</text>
</comment>
<dbReference type="InterPro" id="IPR014710">
    <property type="entry name" value="RmlC-like_jellyroll"/>
</dbReference>
<accession>A0A917PW94</accession>